<dbReference type="Proteomes" id="UP000260665">
    <property type="component" value="Unassembled WGS sequence"/>
</dbReference>
<accession>A0A3E1R5J3</accession>
<organism evidence="1 2">
    <name type="scientific">Rhodoferax lacus</name>
    <dbReference type="NCBI Taxonomy" id="2184758"/>
    <lineage>
        <taxon>Bacteria</taxon>
        <taxon>Pseudomonadati</taxon>
        <taxon>Pseudomonadota</taxon>
        <taxon>Betaproteobacteria</taxon>
        <taxon>Burkholderiales</taxon>
        <taxon>Comamonadaceae</taxon>
        <taxon>Rhodoferax</taxon>
    </lineage>
</organism>
<comment type="caution">
    <text evidence="1">The sequence shown here is derived from an EMBL/GenBank/DDBJ whole genome shotgun (WGS) entry which is preliminary data.</text>
</comment>
<protein>
    <submittedName>
        <fullName evidence="1">Uncharacterized protein</fullName>
    </submittedName>
</protein>
<proteinExistence type="predicted"/>
<dbReference type="EMBL" id="QFZK01000037">
    <property type="protein sequence ID" value="RFO94648.1"/>
    <property type="molecule type" value="Genomic_DNA"/>
</dbReference>
<dbReference type="RefSeq" id="WP_117180424.1">
    <property type="nucleotide sequence ID" value="NZ_QFZK01000037.1"/>
</dbReference>
<reference evidence="1 2" key="1">
    <citation type="submission" date="2018-05" db="EMBL/GenBank/DDBJ databases">
        <title>Rhodoferax soyangensis sp.nov., isolated from an oligotrophic freshwater lake.</title>
        <authorList>
            <person name="Park M."/>
        </authorList>
    </citation>
    <scope>NUCLEOTIDE SEQUENCE [LARGE SCALE GENOMIC DNA]</scope>
    <source>
        <strain evidence="1 2">IMCC26218</strain>
    </source>
</reference>
<gene>
    <name evidence="1" type="ORF">DIC66_22490</name>
</gene>
<evidence type="ECO:0000313" key="2">
    <source>
        <dbReference type="Proteomes" id="UP000260665"/>
    </source>
</evidence>
<dbReference type="AlphaFoldDB" id="A0A3E1R5J3"/>
<evidence type="ECO:0000313" key="1">
    <source>
        <dbReference type="EMBL" id="RFO94648.1"/>
    </source>
</evidence>
<dbReference type="OrthoDB" id="8780501at2"/>
<keyword evidence="2" id="KW-1185">Reference proteome</keyword>
<name>A0A3E1R5J3_9BURK</name>
<sequence>MKIDLDPENIQVAMDMWRKATDMEIPLAPELRSHFFTRRGSILEGFVKTANNWIMLLNGCDATGDDLVTLDALRKEITVFKSWAESGIDELAKLAAEVNSGKG</sequence>